<reference evidence="3" key="1">
    <citation type="submission" date="2020-03" db="EMBL/GenBank/DDBJ databases">
        <title>The deep terrestrial virosphere.</title>
        <authorList>
            <person name="Holmfeldt K."/>
            <person name="Nilsson E."/>
            <person name="Simone D."/>
            <person name="Lopez-Fernandez M."/>
            <person name="Wu X."/>
            <person name="de Brujin I."/>
            <person name="Lundin D."/>
            <person name="Andersson A."/>
            <person name="Bertilsson S."/>
            <person name="Dopson M."/>
        </authorList>
    </citation>
    <scope>NUCLEOTIDE SEQUENCE</scope>
    <source>
        <strain evidence="3">MM415A00143</strain>
        <strain evidence="1">MM415B00874</strain>
        <strain evidence="2">TM448B00728</strain>
    </source>
</reference>
<proteinExistence type="predicted"/>
<gene>
    <name evidence="3" type="ORF">MM415A00143_0007</name>
    <name evidence="1" type="ORF">MM415B00874_0007</name>
    <name evidence="2" type="ORF">TM448B00728_0030</name>
</gene>
<protein>
    <submittedName>
        <fullName evidence="3">Uncharacterized protein</fullName>
    </submittedName>
</protein>
<dbReference type="AlphaFoldDB" id="A0A6M3Y5G6"/>
<dbReference type="EMBL" id="MT141455">
    <property type="protein sequence ID" value="QJA61851.1"/>
    <property type="molecule type" value="Genomic_DNA"/>
</dbReference>
<name>A0A6M3Y5G6_9ZZZZ</name>
<dbReference type="EMBL" id="MT145198">
    <property type="protein sequence ID" value="QJI05332.1"/>
    <property type="molecule type" value="Genomic_DNA"/>
</dbReference>
<evidence type="ECO:0000313" key="2">
    <source>
        <dbReference type="EMBL" id="QJH96482.1"/>
    </source>
</evidence>
<organism evidence="3">
    <name type="scientific">viral metagenome</name>
    <dbReference type="NCBI Taxonomy" id="1070528"/>
    <lineage>
        <taxon>unclassified sequences</taxon>
        <taxon>metagenomes</taxon>
        <taxon>organismal metagenomes</taxon>
    </lineage>
</organism>
<sequence length="83" mass="9549">MTVGLSPGLMTKGKEQYDQLKPVIEKKYYGQYIVIEPFSHEYFISPRLADALREAKTRWPDREFYSARIGFEIVLSLVACCGV</sequence>
<accession>A0A6M3Y5G6</accession>
<evidence type="ECO:0000313" key="1">
    <source>
        <dbReference type="EMBL" id="QJA61851.1"/>
    </source>
</evidence>
<evidence type="ECO:0000313" key="3">
    <source>
        <dbReference type="EMBL" id="QJI05332.1"/>
    </source>
</evidence>
<dbReference type="EMBL" id="MT144652">
    <property type="protein sequence ID" value="QJH96482.1"/>
    <property type="molecule type" value="Genomic_DNA"/>
</dbReference>